<dbReference type="Pfam" id="PF01988">
    <property type="entry name" value="VIT1"/>
    <property type="match status" value="2"/>
</dbReference>
<gene>
    <name evidence="6" type="ORF">UW53_C0019G0023</name>
</gene>
<feature type="transmembrane region" description="Helical" evidence="5">
    <location>
        <begin position="87"/>
        <end position="108"/>
    </location>
</feature>
<dbReference type="GO" id="GO:0030026">
    <property type="term" value="P:intracellular manganese ion homeostasis"/>
    <property type="evidence" value="ECO:0007669"/>
    <property type="project" value="InterPro"/>
</dbReference>
<keyword evidence="3 5" id="KW-1133">Transmembrane helix</keyword>
<proteinExistence type="predicted"/>
<dbReference type="AlphaFoldDB" id="A0A0G1IIL9"/>
<evidence type="ECO:0000256" key="2">
    <source>
        <dbReference type="ARBA" id="ARBA00022692"/>
    </source>
</evidence>
<dbReference type="InterPro" id="IPR008217">
    <property type="entry name" value="Ccc1_fam"/>
</dbReference>
<evidence type="ECO:0008006" key="8">
    <source>
        <dbReference type="Google" id="ProtNLM"/>
    </source>
</evidence>
<feature type="transmembrane region" description="Helical" evidence="5">
    <location>
        <begin position="147"/>
        <end position="169"/>
    </location>
</feature>
<dbReference type="Proteomes" id="UP000034087">
    <property type="component" value="Unassembled WGS sequence"/>
</dbReference>
<comment type="caution">
    <text evidence="6">The sequence shown here is derived from an EMBL/GenBank/DDBJ whole genome shotgun (WGS) entry which is preliminary data.</text>
</comment>
<dbReference type="EMBL" id="LCIR01000019">
    <property type="protein sequence ID" value="KKT59206.1"/>
    <property type="molecule type" value="Genomic_DNA"/>
</dbReference>
<dbReference type="GO" id="GO:0012505">
    <property type="term" value="C:endomembrane system"/>
    <property type="evidence" value="ECO:0007669"/>
    <property type="project" value="UniProtKB-SubCell"/>
</dbReference>
<sequence>MQEKRFYVGDLVLGANDGIITSFAVISGAAGAGLPAFVVIVLGLANLVADGISMGLSNYLSLRSTKEAELNVGINESRLDNPSRHGLATGLAFVSAGALPLIPYFFGIPQDLKFFVAIAATATALFTVGALRSLVTGHHWLRSGLEMLFVGGIAAIAAYSVGAAVKALFGLAI</sequence>
<evidence type="ECO:0000256" key="3">
    <source>
        <dbReference type="ARBA" id="ARBA00022989"/>
    </source>
</evidence>
<feature type="transmembrane region" description="Helical" evidence="5">
    <location>
        <begin position="114"/>
        <end position="135"/>
    </location>
</feature>
<protein>
    <recommendedName>
        <fullName evidence="8">Integral membrane protein</fullName>
    </recommendedName>
</protein>
<accession>A0A0G1IIL9</accession>
<dbReference type="GO" id="GO:0005384">
    <property type="term" value="F:manganese ion transmembrane transporter activity"/>
    <property type="evidence" value="ECO:0007669"/>
    <property type="project" value="InterPro"/>
</dbReference>
<reference evidence="6 7" key="1">
    <citation type="journal article" date="2015" name="Nature">
        <title>rRNA introns, odd ribosomes, and small enigmatic genomes across a large radiation of phyla.</title>
        <authorList>
            <person name="Brown C.T."/>
            <person name="Hug L.A."/>
            <person name="Thomas B.C."/>
            <person name="Sharon I."/>
            <person name="Castelle C.J."/>
            <person name="Singh A."/>
            <person name="Wilkins M.J."/>
            <person name="Williams K.H."/>
            <person name="Banfield J.F."/>
        </authorList>
    </citation>
    <scope>NUCLEOTIDE SEQUENCE [LARGE SCALE GENOMIC DNA]</scope>
</reference>
<comment type="subcellular location">
    <subcellularLocation>
        <location evidence="1">Endomembrane system</location>
        <topology evidence="1">Multi-pass membrane protein</topology>
    </subcellularLocation>
</comment>
<evidence type="ECO:0000256" key="4">
    <source>
        <dbReference type="ARBA" id="ARBA00023136"/>
    </source>
</evidence>
<evidence type="ECO:0000256" key="1">
    <source>
        <dbReference type="ARBA" id="ARBA00004127"/>
    </source>
</evidence>
<organism evidence="6 7">
    <name type="scientific">Candidatus Giovannonibacteria bacterium GW2011_GWA1_44_25</name>
    <dbReference type="NCBI Taxonomy" id="1618645"/>
    <lineage>
        <taxon>Bacteria</taxon>
        <taxon>Candidatus Giovannoniibacteriota</taxon>
    </lineage>
</organism>
<keyword evidence="2 5" id="KW-0812">Transmembrane</keyword>
<dbReference type="PANTHER" id="PTHR31851">
    <property type="entry name" value="FE(2+)/MN(2+) TRANSPORTER PCL1"/>
    <property type="match status" value="1"/>
</dbReference>
<evidence type="ECO:0000313" key="7">
    <source>
        <dbReference type="Proteomes" id="UP000034087"/>
    </source>
</evidence>
<name>A0A0G1IIL9_9BACT</name>
<evidence type="ECO:0000313" key="6">
    <source>
        <dbReference type="EMBL" id="KKT59206.1"/>
    </source>
</evidence>
<evidence type="ECO:0000256" key="5">
    <source>
        <dbReference type="SAM" id="Phobius"/>
    </source>
</evidence>
<keyword evidence="4 5" id="KW-0472">Membrane</keyword>
<feature type="transmembrane region" description="Helical" evidence="5">
    <location>
        <begin position="20"/>
        <end position="49"/>
    </location>
</feature>